<evidence type="ECO:0000313" key="6">
    <source>
        <dbReference type="EMBL" id="RZS87144.1"/>
    </source>
</evidence>
<dbReference type="InterPro" id="IPR036271">
    <property type="entry name" value="Tet_transcr_reg_TetR-rel_C_sf"/>
</dbReference>
<dbReference type="Gene3D" id="1.10.357.10">
    <property type="entry name" value="Tetracycline Repressor, domain 2"/>
    <property type="match status" value="1"/>
</dbReference>
<dbReference type="PANTHER" id="PTHR30055">
    <property type="entry name" value="HTH-TYPE TRANSCRIPTIONAL REGULATOR RUTR"/>
    <property type="match status" value="1"/>
</dbReference>
<dbReference type="InterPro" id="IPR001647">
    <property type="entry name" value="HTH_TetR"/>
</dbReference>
<evidence type="ECO:0000256" key="1">
    <source>
        <dbReference type="ARBA" id="ARBA00023015"/>
    </source>
</evidence>
<dbReference type="AlphaFoldDB" id="A0A4Q7NPC7"/>
<sequence length="201" mass="21815">MPPTGSPRHEAICRAALEVVAEDGYDRMSMDAVAARARASKATIYRHWAGKRDLVLDALHLRGPSCVVVPDTGTLRGDILATLGMVDTGTMREDMLLVSGVLRALAGVPEIADAVREQILEAKRDLSRTLVSRAVARGEVPPDADPDVFHVVAPALVFFRVTVLGQPVDEEFLTYVTDDVLIPLLTRQRPVPARAEQKESA</sequence>
<dbReference type="InterPro" id="IPR023772">
    <property type="entry name" value="DNA-bd_HTH_TetR-type_CS"/>
</dbReference>
<dbReference type="EMBL" id="SGXD01000003">
    <property type="protein sequence ID" value="RZS87144.1"/>
    <property type="molecule type" value="Genomic_DNA"/>
</dbReference>
<reference evidence="6 7" key="1">
    <citation type="submission" date="2019-02" db="EMBL/GenBank/DDBJ databases">
        <title>Genomic Encyclopedia of Type Strains, Phase IV (KMG-IV): sequencing the most valuable type-strain genomes for metagenomic binning, comparative biology and taxonomic classification.</title>
        <authorList>
            <person name="Goeker M."/>
        </authorList>
    </citation>
    <scope>NUCLEOTIDE SEQUENCE [LARGE SCALE GENOMIC DNA]</scope>
    <source>
        <strain evidence="6 7">DSM 45622</strain>
    </source>
</reference>
<dbReference type="Pfam" id="PF16859">
    <property type="entry name" value="TetR_C_11"/>
    <property type="match status" value="1"/>
</dbReference>
<dbReference type="Gene3D" id="1.10.10.60">
    <property type="entry name" value="Homeodomain-like"/>
    <property type="match status" value="1"/>
</dbReference>
<feature type="DNA-binding region" description="H-T-H motif" evidence="4">
    <location>
        <begin position="29"/>
        <end position="48"/>
    </location>
</feature>
<evidence type="ECO:0000256" key="3">
    <source>
        <dbReference type="ARBA" id="ARBA00023163"/>
    </source>
</evidence>
<dbReference type="GO" id="GO:0000976">
    <property type="term" value="F:transcription cis-regulatory region binding"/>
    <property type="evidence" value="ECO:0007669"/>
    <property type="project" value="TreeGrafter"/>
</dbReference>
<keyword evidence="7" id="KW-1185">Reference proteome</keyword>
<dbReference type="PROSITE" id="PS50977">
    <property type="entry name" value="HTH_TETR_2"/>
    <property type="match status" value="1"/>
</dbReference>
<evidence type="ECO:0000256" key="4">
    <source>
        <dbReference type="PROSITE-ProRule" id="PRU00335"/>
    </source>
</evidence>
<dbReference type="Pfam" id="PF00440">
    <property type="entry name" value="TetR_N"/>
    <property type="match status" value="1"/>
</dbReference>
<evidence type="ECO:0000256" key="2">
    <source>
        <dbReference type="ARBA" id="ARBA00023125"/>
    </source>
</evidence>
<dbReference type="GO" id="GO:0003700">
    <property type="term" value="F:DNA-binding transcription factor activity"/>
    <property type="evidence" value="ECO:0007669"/>
    <property type="project" value="TreeGrafter"/>
</dbReference>
<organism evidence="6 7">
    <name type="scientific">Motilibacter rhizosphaerae</name>
    <dbReference type="NCBI Taxonomy" id="598652"/>
    <lineage>
        <taxon>Bacteria</taxon>
        <taxon>Bacillati</taxon>
        <taxon>Actinomycetota</taxon>
        <taxon>Actinomycetes</taxon>
        <taxon>Motilibacterales</taxon>
        <taxon>Motilibacteraceae</taxon>
        <taxon>Motilibacter</taxon>
    </lineage>
</organism>
<dbReference type="SUPFAM" id="SSF48498">
    <property type="entry name" value="Tetracyclin repressor-like, C-terminal domain"/>
    <property type="match status" value="1"/>
</dbReference>
<dbReference type="PROSITE" id="PS01081">
    <property type="entry name" value="HTH_TETR_1"/>
    <property type="match status" value="1"/>
</dbReference>
<dbReference type="Proteomes" id="UP000293638">
    <property type="component" value="Unassembled WGS sequence"/>
</dbReference>
<comment type="caution">
    <text evidence="6">The sequence shown here is derived from an EMBL/GenBank/DDBJ whole genome shotgun (WGS) entry which is preliminary data.</text>
</comment>
<dbReference type="InterPro" id="IPR050109">
    <property type="entry name" value="HTH-type_TetR-like_transc_reg"/>
</dbReference>
<dbReference type="SUPFAM" id="SSF46689">
    <property type="entry name" value="Homeodomain-like"/>
    <property type="match status" value="1"/>
</dbReference>
<dbReference type="InterPro" id="IPR011075">
    <property type="entry name" value="TetR_C"/>
</dbReference>
<evidence type="ECO:0000259" key="5">
    <source>
        <dbReference type="PROSITE" id="PS50977"/>
    </source>
</evidence>
<gene>
    <name evidence="6" type="ORF">EV189_2567</name>
</gene>
<keyword evidence="3" id="KW-0804">Transcription</keyword>
<dbReference type="RefSeq" id="WP_165400275.1">
    <property type="nucleotide sequence ID" value="NZ_SGXD01000003.1"/>
</dbReference>
<proteinExistence type="predicted"/>
<dbReference type="PANTHER" id="PTHR30055:SF148">
    <property type="entry name" value="TETR-FAMILY TRANSCRIPTIONAL REGULATOR"/>
    <property type="match status" value="1"/>
</dbReference>
<name>A0A4Q7NPC7_9ACTN</name>
<protein>
    <submittedName>
        <fullName evidence="6">TetR family transcriptional regulator</fullName>
    </submittedName>
</protein>
<feature type="domain" description="HTH tetR-type" evidence="5">
    <location>
        <begin position="6"/>
        <end position="66"/>
    </location>
</feature>
<keyword evidence="2 4" id="KW-0238">DNA-binding</keyword>
<keyword evidence="1" id="KW-0805">Transcription regulation</keyword>
<dbReference type="InterPro" id="IPR009057">
    <property type="entry name" value="Homeodomain-like_sf"/>
</dbReference>
<dbReference type="PRINTS" id="PR00455">
    <property type="entry name" value="HTHTETR"/>
</dbReference>
<evidence type="ECO:0000313" key="7">
    <source>
        <dbReference type="Proteomes" id="UP000293638"/>
    </source>
</evidence>
<accession>A0A4Q7NPC7</accession>